<keyword evidence="2" id="KW-1185">Reference proteome</keyword>
<protein>
    <submittedName>
        <fullName evidence="1">Uncharacterized protein</fullName>
    </submittedName>
</protein>
<dbReference type="OrthoDB" id="83186at2"/>
<dbReference type="RefSeq" id="WP_026749194.1">
    <property type="nucleotide sequence ID" value="NZ_AP019831.1"/>
</dbReference>
<dbReference type="Proteomes" id="UP000422644">
    <property type="component" value="Chromosome"/>
</dbReference>
<sequence>MNYNCQIILEKKFKISSWCLFLSFMIIFQSSGFTNSFEADKIVYYEYFPLLSEKIKSGMEIYKINNGHGYCVLDYNGRCNRNLYILDPKYLNYSERNMTTLVKFEINTSNFNMTEYRDIAFKNNIPVFESKENIVLNDSRKELVTKIKKMLLIYDTIKKIKLDDKFLEEDITFKKDKSTKKIFSTYIIIKIPELSFPHMYVLDYDNADDSVWHAEYTGKSLDELYQNLKQFMAENKDKNGKIPIEKYNKFLEDEIYGTNFYPELTKKILELKNDFMGYFN</sequence>
<reference evidence="1 2" key="1">
    <citation type="submission" date="2019-07" db="EMBL/GenBank/DDBJ databases">
        <title>Complete Genome Sequence of Leptotrichia trevisanii Strain JMUB3870.</title>
        <authorList>
            <person name="Watanabe S."/>
            <person name="Cui L."/>
        </authorList>
    </citation>
    <scope>NUCLEOTIDE SEQUENCE [LARGE SCALE GENOMIC DNA]</scope>
    <source>
        <strain evidence="1 2">JMUB3870</strain>
    </source>
</reference>
<name>A0A510JZT9_9FUSO</name>
<dbReference type="AlphaFoldDB" id="A0A510JZT9"/>
<evidence type="ECO:0000313" key="2">
    <source>
        <dbReference type="Proteomes" id="UP000422644"/>
    </source>
</evidence>
<organism evidence="1 2">
    <name type="scientific">Leptotrichia trevisanii</name>
    <dbReference type="NCBI Taxonomy" id="109328"/>
    <lineage>
        <taxon>Bacteria</taxon>
        <taxon>Fusobacteriati</taxon>
        <taxon>Fusobacteriota</taxon>
        <taxon>Fusobacteriia</taxon>
        <taxon>Fusobacteriales</taxon>
        <taxon>Leptotrichiaceae</taxon>
        <taxon>Leptotrichia</taxon>
    </lineage>
</organism>
<gene>
    <name evidence="1" type="ORF">JMUB3870_1016</name>
</gene>
<dbReference type="EMBL" id="AP019831">
    <property type="protein sequence ID" value="BBM44898.1"/>
    <property type="molecule type" value="Genomic_DNA"/>
</dbReference>
<proteinExistence type="predicted"/>
<evidence type="ECO:0000313" key="1">
    <source>
        <dbReference type="EMBL" id="BBM44898.1"/>
    </source>
</evidence>
<accession>A0A510JZT9</accession>